<evidence type="ECO:0000313" key="1">
    <source>
        <dbReference type="EMBL" id="RMB58744.1"/>
    </source>
</evidence>
<dbReference type="EMBL" id="REFW01000003">
    <property type="protein sequence ID" value="RMB58744.1"/>
    <property type="molecule type" value="Genomic_DNA"/>
</dbReference>
<proteinExistence type="predicted"/>
<name>A0A3M0G1F5_9ACTN</name>
<dbReference type="RefSeq" id="WP_121901865.1">
    <property type="nucleotide sequence ID" value="NZ_REFW01000003.1"/>
</dbReference>
<reference evidence="1 2" key="1">
    <citation type="submission" date="2018-10" db="EMBL/GenBank/DDBJ databases">
        <title>Tessaracoccus antarcticuss sp. nov., isolated from sediment.</title>
        <authorList>
            <person name="Zhou L.Y."/>
            <person name="Du Z.J."/>
        </authorList>
    </citation>
    <scope>NUCLEOTIDE SEQUENCE [LARGE SCALE GENOMIC DNA]</scope>
    <source>
        <strain evidence="1 2">JDX10</strain>
    </source>
</reference>
<organism evidence="1 2">
    <name type="scientific">Tessaracoccus antarcticus</name>
    <dbReference type="NCBI Taxonomy" id="2479848"/>
    <lineage>
        <taxon>Bacteria</taxon>
        <taxon>Bacillati</taxon>
        <taxon>Actinomycetota</taxon>
        <taxon>Actinomycetes</taxon>
        <taxon>Propionibacteriales</taxon>
        <taxon>Propionibacteriaceae</taxon>
        <taxon>Tessaracoccus</taxon>
    </lineage>
</organism>
<dbReference type="AlphaFoldDB" id="A0A3M0G1F5"/>
<accession>A0A3M0G1F5</accession>
<comment type="caution">
    <text evidence="1">The sequence shown here is derived from an EMBL/GenBank/DDBJ whole genome shotgun (WGS) entry which is preliminary data.</text>
</comment>
<dbReference type="Proteomes" id="UP000275256">
    <property type="component" value="Unassembled WGS sequence"/>
</dbReference>
<keyword evidence="2" id="KW-1185">Reference proteome</keyword>
<sequence>MKKIFWMLLGAGLAVFVITRGRALVRRLTPQGIAEQVERRGNEAAAGFGDFYATFKTASQAREAELRRELDIV</sequence>
<dbReference type="OrthoDB" id="3733427at2"/>
<protein>
    <submittedName>
        <fullName evidence="1">Uncharacterized protein</fullName>
    </submittedName>
</protein>
<gene>
    <name evidence="1" type="ORF">EAX62_11470</name>
</gene>
<evidence type="ECO:0000313" key="2">
    <source>
        <dbReference type="Proteomes" id="UP000275256"/>
    </source>
</evidence>